<keyword evidence="1" id="KW-1133">Transmembrane helix</keyword>
<dbReference type="AlphaFoldDB" id="A0A375IA71"/>
<gene>
    <name evidence="2" type="ORF">CT19425_U460011</name>
</gene>
<evidence type="ECO:0000313" key="3">
    <source>
        <dbReference type="Proteomes" id="UP000255505"/>
    </source>
</evidence>
<feature type="transmembrane region" description="Helical" evidence="1">
    <location>
        <begin position="72"/>
        <end position="97"/>
    </location>
</feature>
<accession>A0A375IA71</accession>
<evidence type="ECO:0000313" key="2">
    <source>
        <dbReference type="EMBL" id="SPK70252.1"/>
    </source>
</evidence>
<proteinExistence type="predicted"/>
<sequence length="106" mass="11761">MSSRKRLAHSLHQHLLCAILRAAMGGRPLPTHESKNSGLKEDSWTLGSAQRFFLMVPTQSDKSMALRISKTLMVVAIALFASSRIGEVIARYMLLLLGKVVSIRRT</sequence>
<protein>
    <submittedName>
        <fullName evidence="2">Uncharacterized protein</fullName>
    </submittedName>
</protein>
<name>A0A375IA71_9BURK</name>
<evidence type="ECO:0000256" key="1">
    <source>
        <dbReference type="SAM" id="Phobius"/>
    </source>
</evidence>
<organism evidence="2 3">
    <name type="scientific">Cupriavidus taiwanensis</name>
    <dbReference type="NCBI Taxonomy" id="164546"/>
    <lineage>
        <taxon>Bacteria</taxon>
        <taxon>Pseudomonadati</taxon>
        <taxon>Pseudomonadota</taxon>
        <taxon>Betaproteobacteria</taxon>
        <taxon>Burkholderiales</taxon>
        <taxon>Burkholderiaceae</taxon>
        <taxon>Cupriavidus</taxon>
    </lineage>
</organism>
<keyword evidence="1" id="KW-0472">Membrane</keyword>
<reference evidence="2 3" key="1">
    <citation type="submission" date="2018-01" db="EMBL/GenBank/DDBJ databases">
        <authorList>
            <person name="Gaut B.S."/>
            <person name="Morton B.R."/>
            <person name="Clegg M.T."/>
            <person name="Duvall M.R."/>
        </authorList>
    </citation>
    <scope>NUCLEOTIDE SEQUENCE [LARGE SCALE GENOMIC DNA]</scope>
    <source>
        <strain evidence="2">Cupriavidus taiwanensis LMG 19425</strain>
    </source>
</reference>
<dbReference type="EMBL" id="OOEF01000041">
    <property type="protein sequence ID" value="SPK70252.1"/>
    <property type="molecule type" value="Genomic_DNA"/>
</dbReference>
<keyword evidence="1" id="KW-0812">Transmembrane</keyword>
<dbReference type="Proteomes" id="UP000255505">
    <property type="component" value="Unassembled WGS sequence"/>
</dbReference>